<accession>A0A9P7UW43</accession>
<dbReference type="CDD" id="cd02440">
    <property type="entry name" value="AdoMet_MTases"/>
    <property type="match status" value="1"/>
</dbReference>
<dbReference type="Pfam" id="PF02353">
    <property type="entry name" value="CMAS"/>
    <property type="match status" value="1"/>
</dbReference>
<proteinExistence type="predicted"/>
<evidence type="ECO:0008006" key="3">
    <source>
        <dbReference type="Google" id="ProtNLM"/>
    </source>
</evidence>
<dbReference type="KEGG" id="more:E1B28_006326"/>
<name>A0A9P7UW43_9AGAR</name>
<organism evidence="1 2">
    <name type="scientific">Marasmius oreades</name>
    <name type="common">fairy-ring Marasmius</name>
    <dbReference type="NCBI Taxonomy" id="181124"/>
    <lineage>
        <taxon>Eukaryota</taxon>
        <taxon>Fungi</taxon>
        <taxon>Dikarya</taxon>
        <taxon>Basidiomycota</taxon>
        <taxon>Agaricomycotina</taxon>
        <taxon>Agaricomycetes</taxon>
        <taxon>Agaricomycetidae</taxon>
        <taxon>Agaricales</taxon>
        <taxon>Marasmiineae</taxon>
        <taxon>Marasmiaceae</taxon>
        <taxon>Marasmius</taxon>
    </lineage>
</organism>
<comment type="caution">
    <text evidence="1">The sequence shown here is derived from an EMBL/GenBank/DDBJ whole genome shotgun (WGS) entry which is preliminary data.</text>
</comment>
<dbReference type="PANTHER" id="PTHR43667:SF2">
    <property type="entry name" value="FATTY ACID C-METHYL TRANSFERASE"/>
    <property type="match status" value="1"/>
</dbReference>
<dbReference type="OrthoDB" id="8300214at2759"/>
<keyword evidence="2" id="KW-1185">Reference proteome</keyword>
<evidence type="ECO:0000313" key="2">
    <source>
        <dbReference type="Proteomes" id="UP001049176"/>
    </source>
</evidence>
<gene>
    <name evidence="1" type="ORF">E1B28_006326</name>
</gene>
<dbReference type="GeneID" id="66075402"/>
<dbReference type="Proteomes" id="UP001049176">
    <property type="component" value="Chromosome 3"/>
</dbReference>
<dbReference type="AlphaFoldDB" id="A0A9P7UW43"/>
<dbReference type="InterPro" id="IPR050723">
    <property type="entry name" value="CFA/CMAS"/>
</dbReference>
<dbReference type="Gene3D" id="3.40.50.150">
    <property type="entry name" value="Vaccinia Virus protein VP39"/>
    <property type="match status" value="1"/>
</dbReference>
<sequence>MAFRTAHVALATQKSAGNEYWMHLTILGISVTLCCNYNIYNGRPIVTLSFSIIISKAPGIYKGLLRGRKTLATMSFWTTTYIKTANIDKANRGVFLTALEKTLAFTQDAMAGIRWERLRSLARATVLKTLTNIERGELQIVCGQETWSFGRPYLLTLDGFSKPLEATVSIMDESVWTRLCLDADFGFADSFMLGLVEVSALTDVFQIFVLNRKKLAELNTAISPIFKFISYISNFRLANKVLGSKSNISAHYDLSNDLFAGFLSWDMTYSCAIFDDEAGGYNGDLREERFIAPPRKHQKEKRSYPPDDLERGQLAKLHLIAKRARITKGSRVLEIGCGWGSFAILVAREYGAQVDTITISEVQKVAVEENIEAEGLSHAITVHLVDYRDMPEAFHHAFDAVVSIGVMEHVGIEYMDQWFRQMSWAMKEENSVKAFTMSTVPDTRWAMYSTEVDFVRKYIYPGGQLSSVATLVQSCCKAGLNVDTIENIGPHYARTLREWRYRFERNFNTHIAPSLQAQYPSLTQEDVEIFRRKWIYYFAYSEAGFGLNSISDHVFTLTREANLRL</sequence>
<protein>
    <recommendedName>
        <fullName evidence="3">Cyclopropane-fatty-acyl-phospholipid synthase</fullName>
    </recommendedName>
</protein>
<dbReference type="PANTHER" id="PTHR43667">
    <property type="entry name" value="CYCLOPROPANE-FATTY-ACYL-PHOSPHOLIPID SYNTHASE"/>
    <property type="match status" value="1"/>
</dbReference>
<reference evidence="1" key="1">
    <citation type="journal article" date="2021" name="Genome Biol. Evol.">
        <title>The assembled and annotated genome of the fairy-ring fungus Marasmius oreades.</title>
        <authorList>
            <person name="Hiltunen M."/>
            <person name="Ament-Velasquez S.L."/>
            <person name="Johannesson H."/>
        </authorList>
    </citation>
    <scope>NUCLEOTIDE SEQUENCE</scope>
    <source>
        <strain evidence="1">03SP1</strain>
    </source>
</reference>
<dbReference type="EMBL" id="CM032183">
    <property type="protein sequence ID" value="KAG7095596.1"/>
    <property type="molecule type" value="Genomic_DNA"/>
</dbReference>
<evidence type="ECO:0000313" key="1">
    <source>
        <dbReference type="EMBL" id="KAG7095596.1"/>
    </source>
</evidence>
<dbReference type="InterPro" id="IPR029063">
    <property type="entry name" value="SAM-dependent_MTases_sf"/>
</dbReference>
<dbReference type="RefSeq" id="XP_043012066.1">
    <property type="nucleotide sequence ID" value="XM_043150975.1"/>
</dbReference>
<dbReference type="SUPFAM" id="SSF53335">
    <property type="entry name" value="S-adenosyl-L-methionine-dependent methyltransferases"/>
    <property type="match status" value="1"/>
</dbReference>